<dbReference type="GO" id="GO:0032502">
    <property type="term" value="P:developmental process"/>
    <property type="evidence" value="ECO:0007669"/>
    <property type="project" value="TreeGrafter"/>
</dbReference>
<evidence type="ECO:0000256" key="1">
    <source>
        <dbReference type="SAM" id="MobiDB-lite"/>
    </source>
</evidence>
<feature type="region of interest" description="Disordered" evidence="1">
    <location>
        <begin position="82"/>
        <end position="104"/>
    </location>
</feature>
<dbReference type="GO" id="GO:0000977">
    <property type="term" value="F:RNA polymerase II transcription regulatory region sequence-specific DNA binding"/>
    <property type="evidence" value="ECO:0007669"/>
    <property type="project" value="TreeGrafter"/>
</dbReference>
<evidence type="ECO:0000259" key="2">
    <source>
        <dbReference type="PROSITE" id="PS50888"/>
    </source>
</evidence>
<feature type="domain" description="BHLH" evidence="2">
    <location>
        <begin position="2"/>
        <end position="54"/>
    </location>
</feature>
<gene>
    <name evidence="3" type="primary">Cs-HAND</name>
</gene>
<dbReference type="InterPro" id="IPR050283">
    <property type="entry name" value="E-box_TF_Regulators"/>
</dbReference>
<protein>
    <submittedName>
        <fullName evidence="3">BHLH transcription factor HAND</fullName>
    </submittedName>
</protein>
<accession>Q75UU2</accession>
<dbReference type="GO" id="GO:0046983">
    <property type="term" value="F:protein dimerization activity"/>
    <property type="evidence" value="ECO:0007669"/>
    <property type="project" value="InterPro"/>
</dbReference>
<dbReference type="Pfam" id="PF00010">
    <property type="entry name" value="HLH"/>
    <property type="match status" value="1"/>
</dbReference>
<dbReference type="EMBL" id="AB125641">
    <property type="protein sequence ID" value="BAD18073.1"/>
    <property type="molecule type" value="mRNA"/>
</dbReference>
<dbReference type="PANTHER" id="PTHR23349">
    <property type="entry name" value="BASIC HELIX-LOOP-HELIX TRANSCRIPTION FACTOR, TWIST"/>
    <property type="match status" value="1"/>
</dbReference>
<dbReference type="PANTHER" id="PTHR23349:SF68">
    <property type="entry name" value="FI14601P"/>
    <property type="match status" value="1"/>
</dbReference>
<dbReference type="SMART" id="SM00353">
    <property type="entry name" value="HLH"/>
    <property type="match status" value="1"/>
</dbReference>
<name>Q75UU2_CIOSA</name>
<evidence type="ECO:0000313" key="3">
    <source>
        <dbReference type="EMBL" id="BAD18073.1"/>
    </source>
</evidence>
<sequence>MAFHRNVRQKEKKRTECINKAFSDLRKCIPNVPSDTKLSKIKTLHLAYSYIAYLSDILKNSDAGDHRGGKGFRADLKALKSRERRKTPRKNFHDGSGKINGNPDKLINSLANGIPSTQYNGNNPEKPRKGRTGWPEKVWAEALDLTDPQGLDNSDQQKQKMASAVAVGRAVHEYQPSSNVPTYSAFVGPNSFYTKVDLVLKDDDVPLIQVPFNSYVPPPQHATHNINDGTVSYFENSFNSTSTVPGISQMNFHISSDYNPAYYRPDEPMFQYQHLRVGTLPSISTLCDKSELPIEIPNFAPVVDSSEAMNVTSGSTIETELSPQLTELQPVSKVKIPELERVYSRI</sequence>
<dbReference type="GO" id="GO:0000981">
    <property type="term" value="F:DNA-binding transcription factor activity, RNA polymerase II-specific"/>
    <property type="evidence" value="ECO:0007669"/>
    <property type="project" value="TreeGrafter"/>
</dbReference>
<dbReference type="AlphaFoldDB" id="Q75UU2"/>
<dbReference type="Gene3D" id="4.10.280.10">
    <property type="entry name" value="Helix-loop-helix DNA-binding domain"/>
    <property type="match status" value="1"/>
</dbReference>
<dbReference type="PROSITE" id="PS50888">
    <property type="entry name" value="BHLH"/>
    <property type="match status" value="1"/>
</dbReference>
<organism evidence="3">
    <name type="scientific">Ciona savignyi</name>
    <name type="common">Pacific transparent sea squirt</name>
    <dbReference type="NCBI Taxonomy" id="51511"/>
    <lineage>
        <taxon>Eukaryota</taxon>
        <taxon>Metazoa</taxon>
        <taxon>Chordata</taxon>
        <taxon>Tunicata</taxon>
        <taxon>Ascidiacea</taxon>
        <taxon>Phlebobranchia</taxon>
        <taxon>Cionidae</taxon>
        <taxon>Ciona</taxon>
    </lineage>
</organism>
<dbReference type="InterPro" id="IPR011598">
    <property type="entry name" value="bHLH_dom"/>
</dbReference>
<dbReference type="CDD" id="cd11466">
    <property type="entry name" value="bHLH_TS_HAND"/>
    <property type="match status" value="1"/>
</dbReference>
<proteinExistence type="evidence at transcript level"/>
<reference evidence="3" key="1">
    <citation type="journal article" date="2004" name="Development">
        <title>The ascidian Mesp gene specifies heart precursor cells.</title>
        <authorList>
            <person name="Satou Y."/>
            <person name="Imai K.S."/>
            <person name="Satoh N."/>
        </authorList>
    </citation>
    <scope>NUCLEOTIDE SEQUENCE</scope>
</reference>
<dbReference type="SUPFAM" id="SSF47459">
    <property type="entry name" value="HLH, helix-loop-helix DNA-binding domain"/>
    <property type="match status" value="1"/>
</dbReference>
<dbReference type="InterPro" id="IPR036638">
    <property type="entry name" value="HLH_DNA-bd_sf"/>
</dbReference>